<proteinExistence type="predicted"/>
<evidence type="ECO:0000313" key="2">
    <source>
        <dbReference type="Proteomes" id="UP000827872"/>
    </source>
</evidence>
<comment type="caution">
    <text evidence="1">The sequence shown here is derived from an EMBL/GenBank/DDBJ whole genome shotgun (WGS) entry which is preliminary data.</text>
</comment>
<dbReference type="EMBL" id="CM037618">
    <property type="protein sequence ID" value="KAH8000933.1"/>
    <property type="molecule type" value="Genomic_DNA"/>
</dbReference>
<protein>
    <submittedName>
        <fullName evidence="1">Uncharacterized protein</fullName>
    </submittedName>
</protein>
<accession>A0ACB8F6I5</accession>
<reference evidence="1" key="1">
    <citation type="submission" date="2021-08" db="EMBL/GenBank/DDBJ databases">
        <title>The first chromosome-level gecko genome reveals the dynamic sex chromosomes of Neotropical dwarf geckos (Sphaerodactylidae: Sphaerodactylus).</title>
        <authorList>
            <person name="Pinto B.J."/>
            <person name="Keating S.E."/>
            <person name="Gamble T."/>
        </authorList>
    </citation>
    <scope>NUCLEOTIDE SEQUENCE</scope>
    <source>
        <strain evidence="1">TG3544</strain>
    </source>
</reference>
<evidence type="ECO:0000313" key="1">
    <source>
        <dbReference type="EMBL" id="KAH8000933.1"/>
    </source>
</evidence>
<name>A0ACB8F6I5_9SAUR</name>
<sequence>MSPDGRGTFKPLSSGPGPKRGSCSLPQTPAIETPEGTRGKEEGRPLEGRVCPRPPNLEPILSERGVQVRKEPKWPTTCLSQQERVSEEYVKCQHSKEKCPVSPCFLPRSGPSGAKPIQASQHRACVSSTQLPTD</sequence>
<gene>
    <name evidence="1" type="ORF">K3G42_030010</name>
</gene>
<dbReference type="Proteomes" id="UP000827872">
    <property type="component" value="Linkage Group LG05"/>
</dbReference>
<organism evidence="1 2">
    <name type="scientific">Sphaerodactylus townsendi</name>
    <dbReference type="NCBI Taxonomy" id="933632"/>
    <lineage>
        <taxon>Eukaryota</taxon>
        <taxon>Metazoa</taxon>
        <taxon>Chordata</taxon>
        <taxon>Craniata</taxon>
        <taxon>Vertebrata</taxon>
        <taxon>Euteleostomi</taxon>
        <taxon>Lepidosauria</taxon>
        <taxon>Squamata</taxon>
        <taxon>Bifurcata</taxon>
        <taxon>Gekkota</taxon>
        <taxon>Sphaerodactylidae</taxon>
        <taxon>Sphaerodactylus</taxon>
    </lineage>
</organism>
<keyword evidence="2" id="KW-1185">Reference proteome</keyword>